<dbReference type="EMBL" id="BDGG01000001">
    <property type="protein sequence ID" value="GAU87460.1"/>
    <property type="molecule type" value="Genomic_DNA"/>
</dbReference>
<dbReference type="InterPro" id="IPR001357">
    <property type="entry name" value="BRCT_dom"/>
</dbReference>
<reference evidence="2 3" key="1">
    <citation type="journal article" date="2016" name="Nat. Commun.">
        <title>Extremotolerant tardigrade genome and improved radiotolerance of human cultured cells by tardigrade-unique protein.</title>
        <authorList>
            <person name="Hashimoto T."/>
            <person name="Horikawa D.D."/>
            <person name="Saito Y."/>
            <person name="Kuwahara H."/>
            <person name="Kozuka-Hata H."/>
            <person name="Shin-I T."/>
            <person name="Minakuchi Y."/>
            <person name="Ohishi K."/>
            <person name="Motoyama A."/>
            <person name="Aizu T."/>
            <person name="Enomoto A."/>
            <person name="Kondo K."/>
            <person name="Tanaka S."/>
            <person name="Hara Y."/>
            <person name="Koshikawa S."/>
            <person name="Sagara H."/>
            <person name="Miura T."/>
            <person name="Yokobori S."/>
            <person name="Miyagawa K."/>
            <person name="Suzuki Y."/>
            <person name="Kubo T."/>
            <person name="Oyama M."/>
            <person name="Kohara Y."/>
            <person name="Fujiyama A."/>
            <person name="Arakawa K."/>
            <person name="Katayama T."/>
            <person name="Toyoda A."/>
            <person name="Kunieda T."/>
        </authorList>
    </citation>
    <scope>NUCLEOTIDE SEQUENCE [LARGE SCALE GENOMIC DNA]</scope>
    <source>
        <strain evidence="2 3">YOKOZUNA-1</strain>
    </source>
</reference>
<proteinExistence type="predicted"/>
<dbReference type="SUPFAM" id="SSF52113">
    <property type="entry name" value="BRCT domain"/>
    <property type="match status" value="1"/>
</dbReference>
<dbReference type="PROSITE" id="PS50172">
    <property type="entry name" value="BRCT"/>
    <property type="match status" value="1"/>
</dbReference>
<protein>
    <recommendedName>
        <fullName evidence="1">BRCT domain-containing protein</fullName>
    </recommendedName>
</protein>
<evidence type="ECO:0000313" key="3">
    <source>
        <dbReference type="Proteomes" id="UP000186922"/>
    </source>
</evidence>
<dbReference type="STRING" id="947166.A0A1D1UFZ1"/>
<gene>
    <name evidence="2" type="primary">RvY_00295</name>
    <name evidence="2" type="synonym">RvY_00295.1</name>
    <name evidence="2" type="ORF">RvY_00295-1</name>
</gene>
<keyword evidence="3" id="KW-1185">Reference proteome</keyword>
<dbReference type="AlphaFoldDB" id="A0A1D1UFZ1"/>
<dbReference type="InterPro" id="IPR036420">
    <property type="entry name" value="BRCT_dom_sf"/>
</dbReference>
<sequence>MMVDQVDMDTHLKRVQPVPFNKLLDGCLFTTTHPNITRSSSSEEEEAEYRAGDLDERIRTWVAQMGGKMVAYFEELTDIQFANPKKRFLITSACCRTQRYLECLVANVPCIEYHWLKSMYYRGKMIDFEKYRLPAGYDSRGRVVEWIYR</sequence>
<accession>A0A1D1UFZ1</accession>
<comment type="caution">
    <text evidence="2">The sequence shown here is derived from an EMBL/GenBank/DDBJ whole genome shotgun (WGS) entry which is preliminary data.</text>
</comment>
<dbReference type="Proteomes" id="UP000186922">
    <property type="component" value="Unassembled WGS sequence"/>
</dbReference>
<feature type="domain" description="BRCT" evidence="1">
    <location>
        <begin position="56"/>
        <end position="133"/>
    </location>
</feature>
<dbReference type="Gene3D" id="3.40.50.10190">
    <property type="entry name" value="BRCT domain"/>
    <property type="match status" value="1"/>
</dbReference>
<evidence type="ECO:0000313" key="2">
    <source>
        <dbReference type="EMBL" id="GAU87460.1"/>
    </source>
</evidence>
<name>A0A1D1UFZ1_RAMVA</name>
<evidence type="ECO:0000259" key="1">
    <source>
        <dbReference type="PROSITE" id="PS50172"/>
    </source>
</evidence>
<organism evidence="2 3">
    <name type="scientific">Ramazzottius varieornatus</name>
    <name type="common">Water bear</name>
    <name type="synonym">Tardigrade</name>
    <dbReference type="NCBI Taxonomy" id="947166"/>
    <lineage>
        <taxon>Eukaryota</taxon>
        <taxon>Metazoa</taxon>
        <taxon>Ecdysozoa</taxon>
        <taxon>Tardigrada</taxon>
        <taxon>Eutardigrada</taxon>
        <taxon>Parachela</taxon>
        <taxon>Hypsibioidea</taxon>
        <taxon>Ramazzottiidae</taxon>
        <taxon>Ramazzottius</taxon>
    </lineage>
</organism>